<dbReference type="Gene3D" id="1.20.58.70">
    <property type="match status" value="1"/>
</dbReference>
<dbReference type="InterPro" id="IPR000727">
    <property type="entry name" value="T_SNARE_dom"/>
</dbReference>
<dbReference type="Pfam" id="PF00804">
    <property type="entry name" value="Syntaxin"/>
    <property type="match status" value="1"/>
</dbReference>
<evidence type="ECO:0000313" key="11">
    <source>
        <dbReference type="Proteomes" id="UP000269721"/>
    </source>
</evidence>
<feature type="domain" description="T-SNARE coiled-coil homology" evidence="9">
    <location>
        <begin position="194"/>
        <end position="256"/>
    </location>
</feature>
<dbReference type="OrthoDB" id="10255013at2759"/>
<dbReference type="GO" id="GO:0006886">
    <property type="term" value="P:intracellular protein transport"/>
    <property type="evidence" value="ECO:0007669"/>
    <property type="project" value="InterPro"/>
</dbReference>
<dbReference type="PANTHER" id="PTHR19957:SF307">
    <property type="entry name" value="PROTEIN SSO1-RELATED"/>
    <property type="match status" value="1"/>
</dbReference>
<dbReference type="AlphaFoldDB" id="A0A4P9VYG8"/>
<evidence type="ECO:0000256" key="1">
    <source>
        <dbReference type="ARBA" id="ARBA00004211"/>
    </source>
</evidence>
<dbReference type="GO" id="GO:0048278">
    <property type="term" value="P:vesicle docking"/>
    <property type="evidence" value="ECO:0007669"/>
    <property type="project" value="TreeGrafter"/>
</dbReference>
<feature type="transmembrane region" description="Helical" evidence="8">
    <location>
        <begin position="268"/>
        <end position="287"/>
    </location>
</feature>
<evidence type="ECO:0000256" key="8">
    <source>
        <dbReference type="SAM" id="Phobius"/>
    </source>
</evidence>
<dbReference type="GO" id="GO:0005886">
    <property type="term" value="C:plasma membrane"/>
    <property type="evidence" value="ECO:0007669"/>
    <property type="project" value="TreeGrafter"/>
</dbReference>
<dbReference type="PROSITE" id="PS50192">
    <property type="entry name" value="T_SNARE"/>
    <property type="match status" value="1"/>
</dbReference>
<dbReference type="SUPFAM" id="SSF47661">
    <property type="entry name" value="t-snare proteins"/>
    <property type="match status" value="1"/>
</dbReference>
<dbReference type="PROSITE" id="PS00914">
    <property type="entry name" value="SYNTAXIN"/>
    <property type="match status" value="1"/>
</dbReference>
<dbReference type="GO" id="GO:0012505">
    <property type="term" value="C:endomembrane system"/>
    <property type="evidence" value="ECO:0007669"/>
    <property type="project" value="TreeGrafter"/>
</dbReference>
<dbReference type="InterPro" id="IPR010989">
    <property type="entry name" value="SNARE"/>
</dbReference>
<feature type="compositionally biased region" description="Polar residues" evidence="7">
    <location>
        <begin position="15"/>
        <end position="25"/>
    </location>
</feature>
<evidence type="ECO:0000256" key="4">
    <source>
        <dbReference type="ARBA" id="ARBA00022989"/>
    </source>
</evidence>
<dbReference type="InterPro" id="IPR045242">
    <property type="entry name" value="Syntaxin"/>
</dbReference>
<evidence type="ECO:0000256" key="3">
    <source>
        <dbReference type="ARBA" id="ARBA00022692"/>
    </source>
</evidence>
<dbReference type="GO" id="GO:0006906">
    <property type="term" value="P:vesicle fusion"/>
    <property type="evidence" value="ECO:0007669"/>
    <property type="project" value="TreeGrafter"/>
</dbReference>
<dbReference type="GO" id="GO:0000149">
    <property type="term" value="F:SNARE binding"/>
    <property type="evidence" value="ECO:0007669"/>
    <property type="project" value="TreeGrafter"/>
</dbReference>
<evidence type="ECO:0000256" key="5">
    <source>
        <dbReference type="ARBA" id="ARBA00023136"/>
    </source>
</evidence>
<keyword evidence="3 8" id="KW-0812">Transmembrane</keyword>
<gene>
    <name evidence="10" type="ORF">BDK51DRAFT_48698</name>
</gene>
<evidence type="ECO:0000256" key="6">
    <source>
        <dbReference type="RuleBase" id="RU003858"/>
    </source>
</evidence>
<dbReference type="PANTHER" id="PTHR19957">
    <property type="entry name" value="SYNTAXIN"/>
    <property type="match status" value="1"/>
</dbReference>
<evidence type="ECO:0000256" key="2">
    <source>
        <dbReference type="ARBA" id="ARBA00009063"/>
    </source>
</evidence>
<dbReference type="SMART" id="SM00503">
    <property type="entry name" value="SynN"/>
    <property type="match status" value="1"/>
</dbReference>
<dbReference type="InterPro" id="IPR006012">
    <property type="entry name" value="Syntaxin/epimorphin_CS"/>
</dbReference>
<dbReference type="GO" id="GO:0006887">
    <property type="term" value="P:exocytosis"/>
    <property type="evidence" value="ECO:0007669"/>
    <property type="project" value="TreeGrafter"/>
</dbReference>
<feature type="compositionally biased region" description="Basic and acidic residues" evidence="7">
    <location>
        <begin position="1"/>
        <end position="14"/>
    </location>
</feature>
<sequence>MARDRWADVNREGESQSTQHLQAQASAGDIEMGITGTDAFLQHTETISQNITEIGRNTVDLQGLHQRVISETSQNQAAFLTQQIDSLTATTSALISTTRNEIKSLSALRSTTDARVRTTQQKALARRLMTTAQDFQKVQQSAKANYRNQMQRQYRIAMPEASAEQIDTAIDSGAGSAFSQAILSSRVGEQRAALQAVQSRQEELRRIEQSITELFELFQEMQALLDNQQQMIDRIDADVAAVTTNVQDGSQQLTRGIVHAKSARKMKWIIFFVVLAVIIAIGVIIYVEVKK</sequence>
<evidence type="ECO:0000313" key="10">
    <source>
        <dbReference type="EMBL" id="RKO84794.1"/>
    </source>
</evidence>
<name>A0A4P9VYG8_9FUNG</name>
<organism evidence="10 11">
    <name type="scientific">Blyttiomyces helicus</name>
    <dbReference type="NCBI Taxonomy" id="388810"/>
    <lineage>
        <taxon>Eukaryota</taxon>
        <taxon>Fungi</taxon>
        <taxon>Fungi incertae sedis</taxon>
        <taxon>Chytridiomycota</taxon>
        <taxon>Chytridiomycota incertae sedis</taxon>
        <taxon>Chytridiomycetes</taxon>
        <taxon>Chytridiomycetes incertae sedis</taxon>
        <taxon>Blyttiomyces</taxon>
    </lineage>
</organism>
<feature type="region of interest" description="Disordered" evidence="7">
    <location>
        <begin position="1"/>
        <end position="25"/>
    </location>
</feature>
<keyword evidence="11" id="KW-1185">Reference proteome</keyword>
<evidence type="ECO:0000259" key="9">
    <source>
        <dbReference type="PROSITE" id="PS50192"/>
    </source>
</evidence>
<proteinExistence type="inferred from homology"/>
<dbReference type="GO" id="GO:0005484">
    <property type="term" value="F:SNAP receptor activity"/>
    <property type="evidence" value="ECO:0007669"/>
    <property type="project" value="InterPro"/>
</dbReference>
<dbReference type="GO" id="GO:0031201">
    <property type="term" value="C:SNARE complex"/>
    <property type="evidence" value="ECO:0007669"/>
    <property type="project" value="TreeGrafter"/>
</dbReference>
<dbReference type="Pfam" id="PF05739">
    <property type="entry name" value="SNARE"/>
    <property type="match status" value="1"/>
</dbReference>
<comment type="similarity">
    <text evidence="2 6">Belongs to the syntaxin family.</text>
</comment>
<dbReference type="EMBL" id="KZ999727">
    <property type="protein sequence ID" value="RKO84794.1"/>
    <property type="molecule type" value="Genomic_DNA"/>
</dbReference>
<dbReference type="SMART" id="SM00397">
    <property type="entry name" value="t_SNARE"/>
    <property type="match status" value="1"/>
</dbReference>
<evidence type="ECO:0000256" key="7">
    <source>
        <dbReference type="SAM" id="MobiDB-lite"/>
    </source>
</evidence>
<dbReference type="Proteomes" id="UP000269721">
    <property type="component" value="Unassembled WGS sequence"/>
</dbReference>
<protein>
    <submittedName>
        <fullName evidence="10">t-SNARE</fullName>
    </submittedName>
</protein>
<reference evidence="11" key="1">
    <citation type="journal article" date="2018" name="Nat. Microbiol.">
        <title>Leveraging single-cell genomics to expand the fungal tree of life.</title>
        <authorList>
            <person name="Ahrendt S.R."/>
            <person name="Quandt C.A."/>
            <person name="Ciobanu D."/>
            <person name="Clum A."/>
            <person name="Salamov A."/>
            <person name="Andreopoulos B."/>
            <person name="Cheng J.F."/>
            <person name="Woyke T."/>
            <person name="Pelin A."/>
            <person name="Henrissat B."/>
            <person name="Reynolds N.K."/>
            <person name="Benny G.L."/>
            <person name="Smith M.E."/>
            <person name="James T.Y."/>
            <person name="Grigoriev I.V."/>
        </authorList>
    </citation>
    <scope>NUCLEOTIDE SEQUENCE [LARGE SCALE GENOMIC DNA]</scope>
</reference>
<keyword evidence="4 8" id="KW-1133">Transmembrane helix</keyword>
<comment type="subcellular location">
    <subcellularLocation>
        <location evidence="1">Membrane</location>
        <topology evidence="1">Single-pass type IV membrane protein</topology>
    </subcellularLocation>
</comment>
<accession>A0A4P9VYG8</accession>
<keyword evidence="5 8" id="KW-0472">Membrane</keyword>
<dbReference type="InterPro" id="IPR006011">
    <property type="entry name" value="Syntaxin_N"/>
</dbReference>